<name>A0ABW1G8T0_9ACTN</name>
<evidence type="ECO:0000313" key="2">
    <source>
        <dbReference type="Proteomes" id="UP001596174"/>
    </source>
</evidence>
<evidence type="ECO:0000313" key="1">
    <source>
        <dbReference type="EMBL" id="MFC5911180.1"/>
    </source>
</evidence>
<dbReference type="InterPro" id="IPR036291">
    <property type="entry name" value="NAD(P)-bd_dom_sf"/>
</dbReference>
<comment type="caution">
    <text evidence="1">The sequence shown here is derived from an EMBL/GenBank/DDBJ whole genome shotgun (WGS) entry which is preliminary data.</text>
</comment>
<accession>A0ABW1G8T0</accession>
<dbReference type="EMBL" id="JBHSQJ010000147">
    <property type="protein sequence ID" value="MFC5911180.1"/>
    <property type="molecule type" value="Genomic_DNA"/>
</dbReference>
<sequence length="58" mass="5959">MMDDAAFQGVLAHLAGLRMLRRSPSLDEIAATAVFLASDQAGALTGCFVNATGGIFTS</sequence>
<dbReference type="Gene3D" id="3.40.50.720">
    <property type="entry name" value="NAD(P)-binding Rossmann-like Domain"/>
    <property type="match status" value="1"/>
</dbReference>
<gene>
    <name evidence="1" type="ORF">ACFP3V_28740</name>
</gene>
<dbReference type="Proteomes" id="UP001596174">
    <property type="component" value="Unassembled WGS sequence"/>
</dbReference>
<organism evidence="1 2">
    <name type="scientific">Streptacidiphilus monticola</name>
    <dbReference type="NCBI Taxonomy" id="2161674"/>
    <lineage>
        <taxon>Bacteria</taxon>
        <taxon>Bacillati</taxon>
        <taxon>Actinomycetota</taxon>
        <taxon>Actinomycetes</taxon>
        <taxon>Kitasatosporales</taxon>
        <taxon>Streptomycetaceae</taxon>
        <taxon>Streptacidiphilus</taxon>
    </lineage>
</organism>
<reference evidence="2" key="1">
    <citation type="journal article" date="2019" name="Int. J. Syst. Evol. Microbiol.">
        <title>The Global Catalogue of Microorganisms (GCM) 10K type strain sequencing project: providing services to taxonomists for standard genome sequencing and annotation.</title>
        <authorList>
            <consortium name="The Broad Institute Genomics Platform"/>
            <consortium name="The Broad Institute Genome Sequencing Center for Infectious Disease"/>
            <person name="Wu L."/>
            <person name="Ma J."/>
        </authorList>
    </citation>
    <scope>NUCLEOTIDE SEQUENCE [LARGE SCALE GENOMIC DNA]</scope>
    <source>
        <strain evidence="2">JCM 4816</strain>
    </source>
</reference>
<evidence type="ECO:0008006" key="3">
    <source>
        <dbReference type="Google" id="ProtNLM"/>
    </source>
</evidence>
<protein>
    <recommendedName>
        <fullName evidence="3">SDR family oxidoreductase</fullName>
    </recommendedName>
</protein>
<dbReference type="RefSeq" id="WP_380589679.1">
    <property type="nucleotide sequence ID" value="NZ_JBHSQJ010000147.1"/>
</dbReference>
<keyword evidence="2" id="KW-1185">Reference proteome</keyword>
<proteinExistence type="predicted"/>
<dbReference type="SUPFAM" id="SSF51735">
    <property type="entry name" value="NAD(P)-binding Rossmann-fold domains"/>
    <property type="match status" value="1"/>
</dbReference>